<dbReference type="EMBL" id="CP035928">
    <property type="protein sequence ID" value="QEP34833.1"/>
    <property type="molecule type" value="Genomic_DNA"/>
</dbReference>
<dbReference type="SUPFAM" id="SSF53756">
    <property type="entry name" value="UDP-Glycosyltransferase/glycogen phosphorylase"/>
    <property type="match status" value="1"/>
</dbReference>
<sequence length="330" mass="39401">MKIIHCAPFNLFTKTGGSLYSNPVKISMGFIENGHFVHNFDYRDSSRYYSLFKNKKNGQKKMNQLFKKLIDEIKPDLVIFGHAELIEEDLFYDLKKRNIKMIFWYNDMIIDTLFKKVGHLFDKVFITGAGKIIDDLKQINSESFFLPNPVHKSIEANIAYEHKQKFDLLFSGRKDNERKKLISFMEMNFSELNVKYIGQNPENTIIGNEYFDLICDSKIVLNHSRDIYKINKWYTSDRLMHILGNGSFCLSRTIIDGEDFFEDKLDYYKDENELKEKVFYYLENEEERISKSKWLHKRVHDLFNTKNVSSYIIDILNEDDNKLSKYEWYR</sequence>
<evidence type="ECO:0000313" key="2">
    <source>
        <dbReference type="EMBL" id="QEP34833.1"/>
    </source>
</evidence>
<dbReference type="InterPro" id="IPR055259">
    <property type="entry name" value="YkvP/CgeB_Glyco_trans-like"/>
</dbReference>
<dbReference type="AlphaFoldDB" id="A0A5C2H7N7"/>
<dbReference type="Proteomes" id="UP000322726">
    <property type="component" value="Chromosome"/>
</dbReference>
<gene>
    <name evidence="2" type="ORF">APAC_1745</name>
</gene>
<feature type="domain" description="Spore protein YkvP/CgeB glycosyl transferase-like" evidence="1">
    <location>
        <begin position="194"/>
        <end position="308"/>
    </location>
</feature>
<dbReference type="Pfam" id="PF13524">
    <property type="entry name" value="Glyco_trans_1_2"/>
    <property type="match status" value="1"/>
</dbReference>
<protein>
    <submittedName>
        <fullName evidence="2">Glycosyltransferase, family 1</fullName>
    </submittedName>
</protein>
<reference evidence="2" key="2">
    <citation type="submission" date="2019-09" db="EMBL/GenBank/DDBJ databases">
        <title>Taxonomic note: a critical rebuttal of the proposed division of the genus Arcobacter into six genera, emended descriptions of Arcobacter anaerophilus and the genus Arcobacter, and an assessment of genus-level boundaries for Epsilonproteobacteria using in silico genomic comparator tools.</title>
        <authorList>
            <person name="On S.L.W."/>
            <person name="Miller W.G."/>
            <person name="Biggs P."/>
            <person name="Cornelius A."/>
            <person name="Vandamme P."/>
        </authorList>
    </citation>
    <scope>NUCLEOTIDE SEQUENCE [LARGE SCALE GENOMIC DNA]</scope>
    <source>
        <strain evidence="2">LMG 26638</strain>
    </source>
</reference>
<dbReference type="KEGG" id="apai:APAC_1745"/>
<dbReference type="RefSeq" id="WP_130233756.1">
    <property type="nucleotide sequence ID" value="NZ_BMEF01000013.1"/>
</dbReference>
<evidence type="ECO:0000313" key="3">
    <source>
        <dbReference type="Proteomes" id="UP000322726"/>
    </source>
</evidence>
<dbReference type="OrthoDB" id="9807414at2"/>
<evidence type="ECO:0000259" key="1">
    <source>
        <dbReference type="Pfam" id="PF13524"/>
    </source>
</evidence>
<accession>A0A5C2H7N7</accession>
<dbReference type="GO" id="GO:0016740">
    <property type="term" value="F:transferase activity"/>
    <property type="evidence" value="ECO:0007669"/>
    <property type="project" value="UniProtKB-KW"/>
</dbReference>
<keyword evidence="3" id="KW-1185">Reference proteome</keyword>
<reference evidence="2" key="1">
    <citation type="submission" date="2019-09" db="EMBL/GenBank/DDBJ databases">
        <title>Complete genome sequencing of four Arcobacter species reveals a diverse suite of mobile elements.</title>
        <authorList>
            <person name="Miller W.G."/>
            <person name="Yee E."/>
            <person name="Bono J.L."/>
        </authorList>
    </citation>
    <scope>NUCLEOTIDE SEQUENCE [LARGE SCALE GENOMIC DNA]</scope>
    <source>
        <strain evidence="2">LMG 26638</strain>
    </source>
</reference>
<proteinExistence type="predicted"/>
<name>A0A5C2H7N7_9BACT</name>
<organism evidence="2 3">
    <name type="scientific">Malaciobacter pacificus</name>
    <dbReference type="NCBI Taxonomy" id="1080223"/>
    <lineage>
        <taxon>Bacteria</taxon>
        <taxon>Pseudomonadati</taxon>
        <taxon>Campylobacterota</taxon>
        <taxon>Epsilonproteobacteria</taxon>
        <taxon>Campylobacterales</taxon>
        <taxon>Arcobacteraceae</taxon>
        <taxon>Malaciobacter</taxon>
    </lineage>
</organism>
<keyword evidence="2" id="KW-0808">Transferase</keyword>